<dbReference type="EMBL" id="FQXS01000010">
    <property type="protein sequence ID" value="SHH81302.1"/>
    <property type="molecule type" value="Genomic_DNA"/>
</dbReference>
<dbReference type="RefSeq" id="WP_073375731.1">
    <property type="nucleotide sequence ID" value="NZ_FQXS01000010.1"/>
</dbReference>
<organism evidence="1 2">
    <name type="scientific">Desulfofustis glycolicus DSM 9705</name>
    <dbReference type="NCBI Taxonomy" id="1121409"/>
    <lineage>
        <taxon>Bacteria</taxon>
        <taxon>Pseudomonadati</taxon>
        <taxon>Thermodesulfobacteriota</taxon>
        <taxon>Desulfobulbia</taxon>
        <taxon>Desulfobulbales</taxon>
        <taxon>Desulfocapsaceae</taxon>
        <taxon>Desulfofustis</taxon>
    </lineage>
</organism>
<keyword evidence="2" id="KW-1185">Reference proteome</keyword>
<name>A0A1M5W1B4_9BACT</name>
<evidence type="ECO:0008006" key="3">
    <source>
        <dbReference type="Google" id="ProtNLM"/>
    </source>
</evidence>
<accession>A0A1M5W1B4</accession>
<gene>
    <name evidence="1" type="ORF">SAMN02745124_02025</name>
</gene>
<reference evidence="1 2" key="1">
    <citation type="submission" date="2016-11" db="EMBL/GenBank/DDBJ databases">
        <authorList>
            <person name="Jaros S."/>
            <person name="Januszkiewicz K."/>
            <person name="Wedrychowicz H."/>
        </authorList>
    </citation>
    <scope>NUCLEOTIDE SEQUENCE [LARGE SCALE GENOMIC DNA]</scope>
    <source>
        <strain evidence="1 2">DSM 9705</strain>
    </source>
</reference>
<dbReference type="AlphaFoldDB" id="A0A1M5W1B4"/>
<dbReference type="Proteomes" id="UP000184139">
    <property type="component" value="Unassembled WGS sequence"/>
</dbReference>
<protein>
    <recommendedName>
        <fullName evidence="3">TubC N-terminal docking domain-containing protein</fullName>
    </recommendedName>
</protein>
<evidence type="ECO:0000313" key="1">
    <source>
        <dbReference type="EMBL" id="SHH81302.1"/>
    </source>
</evidence>
<sequence>MTTEAIMERVRQLGVVISLSPPDTIRIAGKESAVATIKPVIREHKGAILALLRREDGRGKEQPYFDGSGLLRIPLDCKQRYKWWDGGQSILDTLLELKAPYEVIARYIGPIHQPISWKKWQILAGQYPDAK</sequence>
<dbReference type="OrthoDB" id="5460048at2"/>
<dbReference type="STRING" id="1121409.SAMN02745124_02025"/>
<evidence type="ECO:0000313" key="2">
    <source>
        <dbReference type="Proteomes" id="UP000184139"/>
    </source>
</evidence>
<proteinExistence type="predicted"/>